<evidence type="ECO:0000256" key="3">
    <source>
        <dbReference type="ARBA" id="ARBA00022553"/>
    </source>
</evidence>
<dbReference type="InterPro" id="IPR003661">
    <property type="entry name" value="HisK_dim/P_dom"/>
</dbReference>
<dbReference type="InterPro" id="IPR036097">
    <property type="entry name" value="HisK_dim/P_sf"/>
</dbReference>
<dbReference type="SUPFAM" id="SSF46894">
    <property type="entry name" value="C-terminal effector domain of the bipartite response regulators"/>
    <property type="match status" value="1"/>
</dbReference>
<dbReference type="PROSITE" id="PS50043">
    <property type="entry name" value="HTH_LUXR_2"/>
    <property type="match status" value="1"/>
</dbReference>
<dbReference type="SUPFAM" id="SSF52172">
    <property type="entry name" value="CheY-like"/>
    <property type="match status" value="1"/>
</dbReference>
<feature type="modified residue" description="4-aspartylphosphate" evidence="5">
    <location>
        <position position="565"/>
    </location>
</feature>
<dbReference type="InterPro" id="IPR016032">
    <property type="entry name" value="Sig_transdc_resp-reg_C-effctor"/>
</dbReference>
<evidence type="ECO:0000313" key="10">
    <source>
        <dbReference type="EMBL" id="KAA8475442.1"/>
    </source>
</evidence>
<dbReference type="AlphaFoldDB" id="A0A5M9GL74"/>
<name>A0A5M9GL74_9SPHI</name>
<protein>
    <recommendedName>
        <fullName evidence="2">histidine kinase</fullName>
        <ecNumber evidence="2">2.7.13.3</ecNumber>
    </recommendedName>
</protein>
<keyword evidence="6" id="KW-0472">Membrane</keyword>
<dbReference type="EMBL" id="VWNE01000053">
    <property type="protein sequence ID" value="KAA8475442.1"/>
    <property type="molecule type" value="Genomic_DNA"/>
</dbReference>
<keyword evidence="6" id="KW-0812">Transmembrane</keyword>
<dbReference type="InterPro" id="IPR011006">
    <property type="entry name" value="CheY-like_superfamily"/>
</dbReference>
<proteinExistence type="predicted"/>
<dbReference type="PROSITE" id="PS00622">
    <property type="entry name" value="HTH_LUXR_1"/>
    <property type="match status" value="1"/>
</dbReference>
<feature type="transmembrane region" description="Helical" evidence="6">
    <location>
        <begin position="73"/>
        <end position="91"/>
    </location>
</feature>
<dbReference type="Pfam" id="PF00196">
    <property type="entry name" value="GerE"/>
    <property type="match status" value="1"/>
</dbReference>
<dbReference type="GO" id="GO:0000155">
    <property type="term" value="F:phosphorelay sensor kinase activity"/>
    <property type="evidence" value="ECO:0007669"/>
    <property type="project" value="InterPro"/>
</dbReference>
<dbReference type="Pfam" id="PF00072">
    <property type="entry name" value="Response_reg"/>
    <property type="match status" value="1"/>
</dbReference>
<feature type="transmembrane region" description="Helical" evidence="6">
    <location>
        <begin position="129"/>
        <end position="150"/>
    </location>
</feature>
<dbReference type="CDD" id="cd00082">
    <property type="entry name" value="HisKA"/>
    <property type="match status" value="1"/>
</dbReference>
<evidence type="ECO:0000256" key="2">
    <source>
        <dbReference type="ARBA" id="ARBA00012438"/>
    </source>
</evidence>
<reference evidence="10 11" key="1">
    <citation type="submission" date="2019-09" db="EMBL/GenBank/DDBJ databases">
        <title>Pararcticibacter amylolyticus gen. nov., sp. nov., isolated from a rottenly hemp rope, and reclassification of Pedobacter tournemirensis as Pararcticibacter tournemirensis comb. nov.</title>
        <authorList>
            <person name="Cai Y."/>
        </authorList>
    </citation>
    <scope>NUCLEOTIDE SEQUENCE [LARGE SCALE GENOMIC DNA]</scope>
    <source>
        <strain evidence="10 11">TF5-37.2-LB10</strain>
    </source>
</reference>
<comment type="caution">
    <text evidence="10">The sequence shown here is derived from an EMBL/GenBank/DDBJ whole genome shotgun (WGS) entry which is preliminary data.</text>
</comment>
<dbReference type="InterPro" id="IPR005467">
    <property type="entry name" value="His_kinase_dom"/>
</dbReference>
<keyword evidence="6" id="KW-1133">Transmembrane helix</keyword>
<feature type="transmembrane region" description="Helical" evidence="6">
    <location>
        <begin position="39"/>
        <end position="58"/>
    </location>
</feature>
<dbReference type="PROSITE" id="PS50109">
    <property type="entry name" value="HIS_KIN"/>
    <property type="match status" value="1"/>
</dbReference>
<evidence type="ECO:0000256" key="6">
    <source>
        <dbReference type="SAM" id="Phobius"/>
    </source>
</evidence>
<dbReference type="GO" id="GO:0006355">
    <property type="term" value="P:regulation of DNA-templated transcription"/>
    <property type="evidence" value="ECO:0007669"/>
    <property type="project" value="InterPro"/>
</dbReference>
<dbReference type="SMART" id="SM00387">
    <property type="entry name" value="HATPase_c"/>
    <property type="match status" value="1"/>
</dbReference>
<evidence type="ECO:0000259" key="7">
    <source>
        <dbReference type="PROSITE" id="PS50043"/>
    </source>
</evidence>
<dbReference type="InterPro" id="IPR003594">
    <property type="entry name" value="HATPase_dom"/>
</dbReference>
<dbReference type="SMART" id="SM00448">
    <property type="entry name" value="REC"/>
    <property type="match status" value="1"/>
</dbReference>
<feature type="domain" description="Histidine kinase" evidence="8">
    <location>
        <begin position="264"/>
        <end position="478"/>
    </location>
</feature>
<evidence type="ECO:0000259" key="9">
    <source>
        <dbReference type="PROSITE" id="PS50110"/>
    </source>
</evidence>
<dbReference type="SMART" id="SM00421">
    <property type="entry name" value="HTH_LUXR"/>
    <property type="match status" value="1"/>
</dbReference>
<dbReference type="Proteomes" id="UP000322918">
    <property type="component" value="Unassembled WGS sequence"/>
</dbReference>
<dbReference type="PROSITE" id="PS50110">
    <property type="entry name" value="RESPONSE_REGULATORY"/>
    <property type="match status" value="1"/>
</dbReference>
<dbReference type="InterPro" id="IPR004358">
    <property type="entry name" value="Sig_transdc_His_kin-like_C"/>
</dbReference>
<dbReference type="SUPFAM" id="SSF55874">
    <property type="entry name" value="ATPase domain of HSP90 chaperone/DNA topoisomerase II/histidine kinase"/>
    <property type="match status" value="1"/>
</dbReference>
<dbReference type="EC" id="2.7.13.3" evidence="2"/>
<dbReference type="Pfam" id="PF02518">
    <property type="entry name" value="HATPase_c"/>
    <property type="match status" value="1"/>
</dbReference>
<keyword evidence="3 5" id="KW-0597">Phosphoprotein</keyword>
<gene>
    <name evidence="10" type="ORF">F1649_21480</name>
</gene>
<dbReference type="SUPFAM" id="SSF47384">
    <property type="entry name" value="Homodimeric domain of signal transducing histidine kinase"/>
    <property type="match status" value="1"/>
</dbReference>
<dbReference type="CDD" id="cd00075">
    <property type="entry name" value="HATPase"/>
    <property type="match status" value="1"/>
</dbReference>
<dbReference type="Gene3D" id="3.30.565.10">
    <property type="entry name" value="Histidine kinase-like ATPase, C-terminal domain"/>
    <property type="match status" value="1"/>
</dbReference>
<dbReference type="GO" id="GO:0003677">
    <property type="term" value="F:DNA binding"/>
    <property type="evidence" value="ECO:0007669"/>
    <property type="project" value="UniProtKB-KW"/>
</dbReference>
<dbReference type="PANTHER" id="PTHR43547:SF2">
    <property type="entry name" value="HYBRID SIGNAL TRANSDUCTION HISTIDINE KINASE C"/>
    <property type="match status" value="1"/>
</dbReference>
<dbReference type="InterPro" id="IPR000792">
    <property type="entry name" value="Tscrpt_reg_LuxR_C"/>
</dbReference>
<keyword evidence="11" id="KW-1185">Reference proteome</keyword>
<accession>A0A5M9GL74</accession>
<feature type="transmembrane region" description="Helical" evidence="6">
    <location>
        <begin position="6"/>
        <end position="27"/>
    </location>
</feature>
<organism evidence="10 11">
    <name type="scientific">Arcticibacter tournemirensis</name>
    <dbReference type="NCBI Taxonomy" id="699437"/>
    <lineage>
        <taxon>Bacteria</taxon>
        <taxon>Pseudomonadati</taxon>
        <taxon>Bacteroidota</taxon>
        <taxon>Sphingobacteriia</taxon>
        <taxon>Sphingobacteriales</taxon>
        <taxon>Sphingobacteriaceae</taxon>
        <taxon>Arcticibacter</taxon>
    </lineage>
</organism>
<dbReference type="InterPro" id="IPR036388">
    <property type="entry name" value="WH-like_DNA-bd_sf"/>
</dbReference>
<dbReference type="PANTHER" id="PTHR43547">
    <property type="entry name" value="TWO-COMPONENT HISTIDINE KINASE"/>
    <property type="match status" value="1"/>
</dbReference>
<evidence type="ECO:0000259" key="8">
    <source>
        <dbReference type="PROSITE" id="PS50109"/>
    </source>
</evidence>
<dbReference type="Gene3D" id="3.40.50.2300">
    <property type="match status" value="1"/>
</dbReference>
<feature type="domain" description="Response regulatory" evidence="9">
    <location>
        <begin position="515"/>
        <end position="632"/>
    </location>
</feature>
<evidence type="ECO:0000256" key="4">
    <source>
        <dbReference type="ARBA" id="ARBA00023125"/>
    </source>
</evidence>
<keyword evidence="4" id="KW-0238">DNA-binding</keyword>
<dbReference type="Gene3D" id="1.10.10.10">
    <property type="entry name" value="Winged helix-like DNA-binding domain superfamily/Winged helix DNA-binding domain"/>
    <property type="match status" value="1"/>
</dbReference>
<dbReference type="RefSeq" id="WP_141815820.1">
    <property type="nucleotide sequence ID" value="NZ_VFPL01000001.1"/>
</dbReference>
<evidence type="ECO:0000256" key="1">
    <source>
        <dbReference type="ARBA" id="ARBA00000085"/>
    </source>
</evidence>
<dbReference type="InterPro" id="IPR001789">
    <property type="entry name" value="Sig_transdc_resp-reg_receiver"/>
</dbReference>
<sequence length="735" mass="83665">MLVFGTEMHIVTSIFVCLETVILFYLATYKLARPDDKTATLNMVLISLLIVYNVTGGLLPDPDLPGSFFLQEIIAYATGFITPCYFPYYVYQTFGLEKMRFHAYKGVYIFLVVPYLIFVMVFAESGDLATAQQLLILPVLYALWVIYTLIKAVQHKYNNNFSSKESKTEIGILFFSLTPWIGLPFIAYFNQSQVIEASITNTGFLLLFGLQVSRHIQHTRLEHQRLIESELLLLNWNTNLQEEVDKRTQELEKLNEQRTNNFINLVHETKTPLTLVNNYLEEYINKYGSVAELDIIKGGIDKMTNDITNLFDLERFTKGFSVYDHNQITDFSEILKNSFTLFEYYCQKQNLKCIKNIEENVLLKANSHAIYRIVNNLIENAIKFSNTGGLVEVTLKSNSDKLLFSVKDSGIGILPHLQHKIFKPYYQIGHKKSALQGMGLGLPIVKKVTDSLGGRIQVESNPAKKPGTTITITLDRYNLKEGEAKAKDTSKTKTLIYSIENFDINDTPYVPDRQSILLIEDNKAMLHFLYKKLSLKYNIFCSLNGSEALKKLETLPTVPDLILSDIMMDKMDGFEFVKIISEQANYGHIPIIFLSARSTPTDKLKGLRLGAIDFIQKPFSFEVLYQKIETVLNTILKQKKAILDASISNLKVLSGQEINTASSTGLAPSLDQKCKLYQLTNREIEIVKLILKGTQYKTIAKTLFISEKTVSKHIQNIFEKVNVTNKVELINKLNS</sequence>
<feature type="transmembrane region" description="Helical" evidence="6">
    <location>
        <begin position="170"/>
        <end position="189"/>
    </location>
</feature>
<dbReference type="Gene3D" id="1.10.287.130">
    <property type="match status" value="1"/>
</dbReference>
<dbReference type="OrthoDB" id="966138at2"/>
<feature type="domain" description="HTH luxR-type" evidence="7">
    <location>
        <begin position="672"/>
        <end position="735"/>
    </location>
</feature>
<dbReference type="InterPro" id="IPR036890">
    <property type="entry name" value="HATPase_C_sf"/>
</dbReference>
<dbReference type="PRINTS" id="PR00038">
    <property type="entry name" value="HTHLUXR"/>
</dbReference>
<feature type="transmembrane region" description="Helical" evidence="6">
    <location>
        <begin position="103"/>
        <end position="123"/>
    </location>
</feature>
<evidence type="ECO:0000256" key="5">
    <source>
        <dbReference type="PROSITE-ProRule" id="PRU00169"/>
    </source>
</evidence>
<dbReference type="CDD" id="cd06170">
    <property type="entry name" value="LuxR_C_like"/>
    <property type="match status" value="1"/>
</dbReference>
<evidence type="ECO:0000313" key="11">
    <source>
        <dbReference type="Proteomes" id="UP000322918"/>
    </source>
</evidence>
<comment type="catalytic activity">
    <reaction evidence="1">
        <text>ATP + protein L-histidine = ADP + protein N-phospho-L-histidine.</text>
        <dbReference type="EC" id="2.7.13.3"/>
    </reaction>
</comment>
<dbReference type="PRINTS" id="PR00344">
    <property type="entry name" value="BCTRLSENSOR"/>
</dbReference>